<feature type="compositionally biased region" description="Polar residues" evidence="1">
    <location>
        <begin position="81"/>
        <end position="100"/>
    </location>
</feature>
<feature type="region of interest" description="Disordered" evidence="1">
    <location>
        <begin position="472"/>
        <end position="537"/>
    </location>
</feature>
<feature type="compositionally biased region" description="Low complexity" evidence="1">
    <location>
        <begin position="474"/>
        <end position="487"/>
    </location>
</feature>
<sequence>MHQHSLRGGRIQFTVDQPLDLNQFKAGTQRTMGGPPVKSSVHSNSNMGGLISGLTNHNSHFGSRGPTMIGAGNHTIPIKKPQNNQSAYQNQDRQEQNQSSMQPNNLMAQRTQHNVEIRKAQLRSGSIGGGPCNVFQSPENADKLISTRLKIHPNAAQNYFTGRKRNQSVHSVGGINIEFKQLQTIAPQAATQGQQRTDYIKELQDQSTQRRRLSHGATIDPPGKLPKLKFENGLSANSLYNNSTLVQNINMSRNGTQHKHSHSQNHQYQHSQATIKVEQFQPHDNKSSISSFIGPRDRAQGVILSGSQFYSGHPQREGFGPDSSSSVYQLYQNRVRPGAEAIFHNDMVHIGGGVGGAGLLSQFDKRHQKHFSSEDGHSETSIPRWHYVGGPGSTSSYLTPGLRYQVQEPIQLTGTSEDLCINIETMSDRSQKQSKFRELPYQRLQIQQAVAAGLPPPTASVLTSFIDTRDLNYGSQGSQQSRHSSSGGQTGFYDQQPYSSSSLPEESEETKSLSKSSQPDREPQQVNVGAGVLQAHPPQPVVKQVQFNIEEPQANLHRIQWQKPQRKFPN</sequence>
<keyword evidence="3" id="KW-1185">Reference proteome</keyword>
<evidence type="ECO:0000313" key="2">
    <source>
        <dbReference type="EMBL" id="TNV84388.1"/>
    </source>
</evidence>
<reference evidence="2" key="1">
    <citation type="submission" date="2019-06" db="EMBL/GenBank/DDBJ databases">
        <authorList>
            <person name="Zheng W."/>
        </authorList>
    </citation>
    <scope>NUCLEOTIDE SEQUENCE</scope>
    <source>
        <strain evidence="2">QDHG01</strain>
    </source>
</reference>
<evidence type="ECO:0000256" key="1">
    <source>
        <dbReference type="SAM" id="MobiDB-lite"/>
    </source>
</evidence>
<protein>
    <submittedName>
        <fullName evidence="2">Uncharacterized protein</fullName>
    </submittedName>
</protein>
<feature type="region of interest" description="Disordered" evidence="1">
    <location>
        <begin position="206"/>
        <end position="225"/>
    </location>
</feature>
<evidence type="ECO:0000313" key="3">
    <source>
        <dbReference type="Proteomes" id="UP000785679"/>
    </source>
</evidence>
<accession>A0A8J8P021</accession>
<gene>
    <name evidence="2" type="ORF">FGO68_gene8204</name>
</gene>
<organism evidence="2 3">
    <name type="scientific">Halteria grandinella</name>
    <dbReference type="NCBI Taxonomy" id="5974"/>
    <lineage>
        <taxon>Eukaryota</taxon>
        <taxon>Sar</taxon>
        <taxon>Alveolata</taxon>
        <taxon>Ciliophora</taxon>
        <taxon>Intramacronucleata</taxon>
        <taxon>Spirotrichea</taxon>
        <taxon>Stichotrichia</taxon>
        <taxon>Sporadotrichida</taxon>
        <taxon>Halteriidae</taxon>
        <taxon>Halteria</taxon>
    </lineage>
</organism>
<dbReference type="Proteomes" id="UP000785679">
    <property type="component" value="Unassembled WGS sequence"/>
</dbReference>
<dbReference type="EMBL" id="RRYP01002827">
    <property type="protein sequence ID" value="TNV84388.1"/>
    <property type="molecule type" value="Genomic_DNA"/>
</dbReference>
<name>A0A8J8P021_HALGN</name>
<comment type="caution">
    <text evidence="2">The sequence shown here is derived from an EMBL/GenBank/DDBJ whole genome shotgun (WGS) entry which is preliminary data.</text>
</comment>
<dbReference type="AlphaFoldDB" id="A0A8J8P021"/>
<proteinExistence type="predicted"/>
<feature type="region of interest" description="Disordered" evidence="1">
    <location>
        <begin position="74"/>
        <end position="100"/>
    </location>
</feature>